<feature type="domain" description="Protein kinase" evidence="7">
    <location>
        <begin position="27"/>
        <end position="271"/>
    </location>
</feature>
<dbReference type="Pfam" id="PF00069">
    <property type="entry name" value="Pkinase"/>
    <property type="match status" value="1"/>
</dbReference>
<evidence type="ECO:0000256" key="2">
    <source>
        <dbReference type="ARBA" id="ARBA00022527"/>
    </source>
</evidence>
<gene>
    <name evidence="8" type="ORF">DFJ69_1940</name>
</gene>
<reference evidence="8 9" key="1">
    <citation type="submission" date="2018-08" db="EMBL/GenBank/DDBJ databases">
        <title>Sequencing the genomes of 1000 actinobacteria strains.</title>
        <authorList>
            <person name="Klenk H.-P."/>
        </authorList>
    </citation>
    <scope>NUCLEOTIDE SEQUENCE [LARGE SCALE GENOMIC DNA]</scope>
    <source>
        <strain evidence="8 9">DSM 43927</strain>
    </source>
</reference>
<dbReference type="PROSITE" id="PS00108">
    <property type="entry name" value="PROTEIN_KINASE_ST"/>
    <property type="match status" value="1"/>
</dbReference>
<proteinExistence type="predicted"/>
<evidence type="ECO:0000256" key="1">
    <source>
        <dbReference type="ARBA" id="ARBA00012513"/>
    </source>
</evidence>
<dbReference type="GO" id="GO:0005524">
    <property type="term" value="F:ATP binding"/>
    <property type="evidence" value="ECO:0007669"/>
    <property type="project" value="UniProtKB-KW"/>
</dbReference>
<dbReference type="Proteomes" id="UP000256661">
    <property type="component" value="Unassembled WGS sequence"/>
</dbReference>
<dbReference type="PANTHER" id="PTHR43289:SF6">
    <property type="entry name" value="SERINE_THREONINE-PROTEIN KINASE NEKL-3"/>
    <property type="match status" value="1"/>
</dbReference>
<keyword evidence="6" id="KW-0067">ATP-binding</keyword>
<dbReference type="CDD" id="cd14014">
    <property type="entry name" value="STKc_PknB_like"/>
    <property type="match status" value="1"/>
</dbReference>
<dbReference type="InterPro" id="IPR011009">
    <property type="entry name" value="Kinase-like_dom_sf"/>
</dbReference>
<evidence type="ECO:0000313" key="8">
    <source>
        <dbReference type="EMBL" id="REE96503.1"/>
    </source>
</evidence>
<comment type="caution">
    <text evidence="8">The sequence shown here is derived from an EMBL/GenBank/DDBJ whole genome shotgun (WGS) entry which is preliminary data.</text>
</comment>
<protein>
    <recommendedName>
        <fullName evidence="1">non-specific serine/threonine protein kinase</fullName>
        <ecNumber evidence="1">2.7.11.1</ecNumber>
    </recommendedName>
</protein>
<evidence type="ECO:0000256" key="4">
    <source>
        <dbReference type="ARBA" id="ARBA00022741"/>
    </source>
</evidence>
<dbReference type="PROSITE" id="PS50011">
    <property type="entry name" value="PROTEIN_KINASE_DOM"/>
    <property type="match status" value="1"/>
</dbReference>
<dbReference type="AlphaFoldDB" id="A0A3D9SRC7"/>
<keyword evidence="5 8" id="KW-0418">Kinase</keyword>
<organism evidence="8 9">
    <name type="scientific">Thermomonospora umbrina</name>
    <dbReference type="NCBI Taxonomy" id="111806"/>
    <lineage>
        <taxon>Bacteria</taxon>
        <taxon>Bacillati</taxon>
        <taxon>Actinomycetota</taxon>
        <taxon>Actinomycetes</taxon>
        <taxon>Streptosporangiales</taxon>
        <taxon>Thermomonosporaceae</taxon>
        <taxon>Thermomonospora</taxon>
    </lineage>
</organism>
<dbReference type="EMBL" id="QTTT01000001">
    <property type="protein sequence ID" value="REE96503.1"/>
    <property type="molecule type" value="Genomic_DNA"/>
</dbReference>
<accession>A0A3D9SRC7</accession>
<dbReference type="OrthoDB" id="4716121at2"/>
<evidence type="ECO:0000259" key="7">
    <source>
        <dbReference type="PROSITE" id="PS50011"/>
    </source>
</evidence>
<dbReference type="EC" id="2.7.11.1" evidence="1"/>
<keyword evidence="2 8" id="KW-0723">Serine/threonine-protein kinase</keyword>
<dbReference type="InterPro" id="IPR008271">
    <property type="entry name" value="Ser/Thr_kinase_AS"/>
</dbReference>
<dbReference type="PANTHER" id="PTHR43289">
    <property type="entry name" value="MITOGEN-ACTIVATED PROTEIN KINASE KINASE KINASE 20-RELATED"/>
    <property type="match status" value="1"/>
</dbReference>
<evidence type="ECO:0000256" key="3">
    <source>
        <dbReference type="ARBA" id="ARBA00022679"/>
    </source>
</evidence>
<keyword evidence="3" id="KW-0808">Transferase</keyword>
<evidence type="ECO:0000313" key="9">
    <source>
        <dbReference type="Proteomes" id="UP000256661"/>
    </source>
</evidence>
<keyword evidence="9" id="KW-1185">Reference proteome</keyword>
<sequence length="566" mass="59729">MSYKAAGHRTVPIRHTSEVNEWRIADFREVRELGRGAQGRVVLAVHEQSGTPVAIKYLAAGAEVEDRARFAQEARMLAQVQSPHVARLYRLVESEQGTAIIMEAVNGASLKEVLAQHGALQPEAALAVLKGSLLGLAAAHAVGVVHRDYKPANVVVPADGYSRLIDFGIAVMAGTASRSGTPSYMAPEQWENEPATPATDVYAATCVFFEAVTGRRPYAGTDQIAMMNGHLLQPVPVDSVPEPLRPLVARGMAKRAEHRPFGAAAFVDELEQTARAAYGADWEDRGVRTLAAGAVALAALFPLTAAGLAPLVGAGAGAAGAGGAASAVGGAAAGKGVLASAGAKITIAALGTAAAVTTGAVAVNALDSDETVRARPTPTVLAGVPYDFGAFTLRIPRGWQVTPLQGGTRNGQPVQDSYRVNVPGRCTGDSENNRYDKYVYTTFCPGFAVLGPSRVEPENGPGGVSPNAYYHAAGDISHICPPDPERYPSARGVTRTRTATLPWGNRRALYGEWRMRCASIRGGDVIDVNVYFTQRLWFLPQSQIAIVDEWGVPGLDKVLAAAVWRR</sequence>
<dbReference type="InterPro" id="IPR000719">
    <property type="entry name" value="Prot_kinase_dom"/>
</dbReference>
<dbReference type="GO" id="GO:0004674">
    <property type="term" value="F:protein serine/threonine kinase activity"/>
    <property type="evidence" value="ECO:0007669"/>
    <property type="project" value="UniProtKB-KW"/>
</dbReference>
<dbReference type="SUPFAM" id="SSF56112">
    <property type="entry name" value="Protein kinase-like (PK-like)"/>
    <property type="match status" value="1"/>
</dbReference>
<name>A0A3D9SRC7_9ACTN</name>
<dbReference type="Gene3D" id="1.10.510.10">
    <property type="entry name" value="Transferase(Phosphotransferase) domain 1"/>
    <property type="match status" value="1"/>
</dbReference>
<evidence type="ECO:0000256" key="6">
    <source>
        <dbReference type="ARBA" id="ARBA00022840"/>
    </source>
</evidence>
<evidence type="ECO:0000256" key="5">
    <source>
        <dbReference type="ARBA" id="ARBA00022777"/>
    </source>
</evidence>
<dbReference type="Gene3D" id="3.30.200.20">
    <property type="entry name" value="Phosphorylase Kinase, domain 1"/>
    <property type="match status" value="1"/>
</dbReference>
<keyword evidence="4" id="KW-0547">Nucleotide-binding</keyword>